<reference evidence="2" key="3">
    <citation type="submission" date="2022-06" db="UniProtKB">
        <authorList>
            <consortium name="EnsemblPlants"/>
        </authorList>
    </citation>
    <scope>IDENTIFICATION</scope>
</reference>
<reference evidence="2" key="2">
    <citation type="submission" date="2018-03" db="EMBL/GenBank/DDBJ databases">
        <title>The Triticum urartu genome reveals the dynamic nature of wheat genome evolution.</title>
        <authorList>
            <person name="Ling H."/>
            <person name="Ma B."/>
            <person name="Shi X."/>
            <person name="Liu H."/>
            <person name="Dong L."/>
            <person name="Sun H."/>
            <person name="Cao Y."/>
            <person name="Gao Q."/>
            <person name="Zheng S."/>
            <person name="Li Y."/>
            <person name="Yu Y."/>
            <person name="Du H."/>
            <person name="Qi M."/>
            <person name="Li Y."/>
            <person name="Yu H."/>
            <person name="Cui Y."/>
            <person name="Wang N."/>
            <person name="Chen C."/>
            <person name="Wu H."/>
            <person name="Zhao Y."/>
            <person name="Zhang J."/>
            <person name="Li Y."/>
            <person name="Zhou W."/>
            <person name="Zhang B."/>
            <person name="Hu W."/>
            <person name="Eijk M."/>
            <person name="Tang J."/>
            <person name="Witsenboer H."/>
            <person name="Zhao S."/>
            <person name="Li Z."/>
            <person name="Zhang A."/>
            <person name="Wang D."/>
            <person name="Liang C."/>
        </authorList>
    </citation>
    <scope>NUCLEOTIDE SEQUENCE [LARGE SCALE GENOMIC DNA]</scope>
    <source>
        <strain evidence="2">cv. G1812</strain>
    </source>
</reference>
<feature type="domain" description="DUF1618" evidence="1">
    <location>
        <begin position="103"/>
        <end position="170"/>
    </location>
</feature>
<dbReference type="AlphaFoldDB" id="A0A8R7Q8D9"/>
<reference evidence="3" key="1">
    <citation type="journal article" date="2013" name="Nature">
        <title>Draft genome of the wheat A-genome progenitor Triticum urartu.</title>
        <authorList>
            <person name="Ling H.Q."/>
            <person name="Zhao S."/>
            <person name="Liu D."/>
            <person name="Wang J."/>
            <person name="Sun H."/>
            <person name="Zhang C."/>
            <person name="Fan H."/>
            <person name="Li D."/>
            <person name="Dong L."/>
            <person name="Tao Y."/>
            <person name="Gao C."/>
            <person name="Wu H."/>
            <person name="Li Y."/>
            <person name="Cui Y."/>
            <person name="Guo X."/>
            <person name="Zheng S."/>
            <person name="Wang B."/>
            <person name="Yu K."/>
            <person name="Liang Q."/>
            <person name="Yang W."/>
            <person name="Lou X."/>
            <person name="Chen J."/>
            <person name="Feng M."/>
            <person name="Jian J."/>
            <person name="Zhang X."/>
            <person name="Luo G."/>
            <person name="Jiang Y."/>
            <person name="Liu J."/>
            <person name="Wang Z."/>
            <person name="Sha Y."/>
            <person name="Zhang B."/>
            <person name="Wu H."/>
            <person name="Tang D."/>
            <person name="Shen Q."/>
            <person name="Xue P."/>
            <person name="Zou S."/>
            <person name="Wang X."/>
            <person name="Liu X."/>
            <person name="Wang F."/>
            <person name="Yang Y."/>
            <person name="An X."/>
            <person name="Dong Z."/>
            <person name="Zhang K."/>
            <person name="Zhang X."/>
            <person name="Luo M.C."/>
            <person name="Dvorak J."/>
            <person name="Tong Y."/>
            <person name="Wang J."/>
            <person name="Yang H."/>
            <person name="Li Z."/>
            <person name="Wang D."/>
            <person name="Zhang A."/>
            <person name="Wang J."/>
        </authorList>
    </citation>
    <scope>NUCLEOTIDE SEQUENCE</scope>
    <source>
        <strain evidence="3">cv. G1812</strain>
    </source>
</reference>
<keyword evidence="3" id="KW-1185">Reference proteome</keyword>
<proteinExistence type="predicted"/>
<dbReference type="EnsemblPlants" id="TuG1812G0500000497.01.T01">
    <property type="protein sequence ID" value="TuG1812G0500000497.01.T01.cds473335"/>
    <property type="gene ID" value="TuG1812G0500000497.01"/>
</dbReference>
<evidence type="ECO:0000313" key="2">
    <source>
        <dbReference type="EnsemblPlants" id="TuG1812G0500000497.01.T01.cds473335"/>
    </source>
</evidence>
<dbReference type="InterPro" id="IPR011676">
    <property type="entry name" value="DUF1618"/>
</dbReference>
<sequence>MEAESCICNPVTGQLLRLPYLNGPRKRPEYRHMGLLTKAGDGDAPHRFAVAEIVHQRDRVVIDRFLPETGRWELVLGLPCHPPLKWEMEMNQETVAFGDRLWWVDLTRGAISVDPFSHRPEFRFVGLPEGSSLTLTDFREAPTATFMKEVAKYRRIGVSDGRLRYVEASLHAPFLLSSFVLDDDEGRS</sequence>
<name>A0A8R7Q8D9_TRIUA</name>
<accession>A0A8R7Q8D9</accession>
<evidence type="ECO:0000259" key="1">
    <source>
        <dbReference type="Pfam" id="PF07762"/>
    </source>
</evidence>
<dbReference type="PANTHER" id="PTHR33086:SF89">
    <property type="entry name" value="DUF1618 DOMAIN-CONTAINING PROTEIN"/>
    <property type="match status" value="1"/>
</dbReference>
<dbReference type="Pfam" id="PF07762">
    <property type="entry name" value="DUF1618"/>
    <property type="match status" value="1"/>
</dbReference>
<dbReference type="PANTHER" id="PTHR33086">
    <property type="entry name" value="OS05G0468200 PROTEIN-RELATED"/>
    <property type="match status" value="1"/>
</dbReference>
<protein>
    <recommendedName>
        <fullName evidence="1">DUF1618 domain-containing protein</fullName>
    </recommendedName>
</protein>
<organism evidence="2 3">
    <name type="scientific">Triticum urartu</name>
    <name type="common">Red wild einkorn</name>
    <name type="synonym">Crithodium urartu</name>
    <dbReference type="NCBI Taxonomy" id="4572"/>
    <lineage>
        <taxon>Eukaryota</taxon>
        <taxon>Viridiplantae</taxon>
        <taxon>Streptophyta</taxon>
        <taxon>Embryophyta</taxon>
        <taxon>Tracheophyta</taxon>
        <taxon>Spermatophyta</taxon>
        <taxon>Magnoliopsida</taxon>
        <taxon>Liliopsida</taxon>
        <taxon>Poales</taxon>
        <taxon>Poaceae</taxon>
        <taxon>BOP clade</taxon>
        <taxon>Pooideae</taxon>
        <taxon>Triticodae</taxon>
        <taxon>Triticeae</taxon>
        <taxon>Triticinae</taxon>
        <taxon>Triticum</taxon>
    </lineage>
</organism>
<dbReference type="Proteomes" id="UP000015106">
    <property type="component" value="Chromosome 5"/>
</dbReference>
<dbReference type="Gramene" id="TuG1812G0500000497.01.T01">
    <property type="protein sequence ID" value="TuG1812G0500000497.01.T01.cds473335"/>
    <property type="gene ID" value="TuG1812G0500000497.01"/>
</dbReference>
<evidence type="ECO:0000313" key="3">
    <source>
        <dbReference type="Proteomes" id="UP000015106"/>
    </source>
</evidence>